<proteinExistence type="predicted"/>
<reference evidence="1 2" key="1">
    <citation type="submission" date="2014-08" db="EMBL/GenBank/DDBJ databases">
        <title>Clostridium innocuum, an unnegligible vancomycin-resistant pathogen causing extra-intestinal infections.</title>
        <authorList>
            <person name="Feng Y."/>
            <person name="Chiu C.-H."/>
        </authorList>
    </citation>
    <scope>NUCLEOTIDE SEQUENCE [LARGE SCALE GENOMIC DNA]</scope>
    <source>
        <strain evidence="1 2">AN88</strain>
    </source>
</reference>
<organism evidence="1 2">
    <name type="scientific">Clostridium innocuum</name>
    <dbReference type="NCBI Taxonomy" id="1522"/>
    <lineage>
        <taxon>Bacteria</taxon>
        <taxon>Bacillati</taxon>
        <taxon>Bacillota</taxon>
        <taxon>Clostridia</taxon>
        <taxon>Eubacteriales</taxon>
        <taxon>Clostridiaceae</taxon>
        <taxon>Clostridium</taxon>
    </lineage>
</organism>
<dbReference type="RefSeq" id="WP_008727627.1">
    <property type="nucleotide sequence ID" value="NZ_JQIF01000023.1"/>
</dbReference>
<dbReference type="AlphaFoldDB" id="A0A099IA36"/>
<name>A0A099IA36_CLOIN</name>
<evidence type="ECO:0000313" key="2">
    <source>
        <dbReference type="Proteomes" id="UP000030008"/>
    </source>
</evidence>
<protein>
    <submittedName>
        <fullName evidence="1">Head-tail adaptor protein</fullName>
    </submittedName>
</protein>
<comment type="caution">
    <text evidence="1">The sequence shown here is derived from an EMBL/GenBank/DDBJ whole genome shotgun (WGS) entry which is preliminary data.</text>
</comment>
<dbReference type="EMBL" id="JQIF01000023">
    <property type="protein sequence ID" value="KGJ54077.1"/>
    <property type="molecule type" value="Genomic_DNA"/>
</dbReference>
<dbReference type="Proteomes" id="UP000030008">
    <property type="component" value="Unassembled WGS sequence"/>
</dbReference>
<evidence type="ECO:0000313" key="1">
    <source>
        <dbReference type="EMBL" id="KGJ54077.1"/>
    </source>
</evidence>
<accession>A0A099IA36</accession>
<sequence>MAYTYDDGIVDICERVNVAEPGNKPEYDYRPRLSLYFGYEKVGIVRNYTAKQAGDTLDEVIHVYRERSISAGRDIASIDGRQYTILQVQHGADDEGIPITVLSLERRGEPYGTTEAST</sequence>
<gene>
    <name evidence="1" type="ORF">CIAN88_05915</name>
</gene>